<evidence type="ECO:0000256" key="1">
    <source>
        <dbReference type="ARBA" id="ARBA00004418"/>
    </source>
</evidence>
<dbReference type="GO" id="GO:0042597">
    <property type="term" value="C:periplasmic space"/>
    <property type="evidence" value="ECO:0007669"/>
    <property type="project" value="UniProtKB-SubCell"/>
</dbReference>
<dbReference type="EMBL" id="JACHGY010000001">
    <property type="protein sequence ID" value="MBB6429525.1"/>
    <property type="molecule type" value="Genomic_DNA"/>
</dbReference>
<dbReference type="InterPro" id="IPR050490">
    <property type="entry name" value="Bact_solute-bd_prot1"/>
</dbReference>
<dbReference type="Proteomes" id="UP000541810">
    <property type="component" value="Unassembled WGS sequence"/>
</dbReference>
<sequence length="390" mass="43638">MPAAKNPIVLNGITWDHTRGLIPIAAAAQRYHELNPHVTIHWHLRTLQEFADQSLDELTAKYDLLVIDHPWAGHAAKTGVLVGLDTILPLEFLADQAEHTVGPSHESYRYNDQQWGLALDAATPVASWRPDLLEAHDTEAPKTWDDLLALAKKKLVVMPGIAQDTLMNFYMLCTLPGNDLFASKEIVVNEEMGLWALETLRELASYQDPAIFEMNPIHVYEKLVNTDDVAYCPFAYGYSNYSRRGYSRKPLKFGDIVTCKGSPMSTTLGGTGLAVSSKCQHLDVAAEYAQLAVGSEYQRTQYVENGGQPGHRKAWLDEENNRRTMDYFKDTLPCLDRAYLRPRYPGSLAFQDRDGGGVPIREFMMNGGDAKATLDKLNQMYRDSQEGGEA</sequence>
<protein>
    <submittedName>
        <fullName evidence="3">Multiple sugar transport system substrate-binding protein</fullName>
    </submittedName>
</protein>
<dbReference type="SUPFAM" id="SSF53850">
    <property type="entry name" value="Periplasmic binding protein-like II"/>
    <property type="match status" value="1"/>
</dbReference>
<dbReference type="AlphaFoldDB" id="A0A7X0LJM5"/>
<comment type="similarity">
    <text evidence="2">Belongs to the bacterial solute-binding protein 1 family.</text>
</comment>
<comment type="caution">
    <text evidence="3">The sequence shown here is derived from an EMBL/GenBank/DDBJ whole genome shotgun (WGS) entry which is preliminary data.</text>
</comment>
<comment type="subcellular location">
    <subcellularLocation>
        <location evidence="1">Periplasm</location>
    </subcellularLocation>
</comment>
<dbReference type="RefSeq" id="WP_184677099.1">
    <property type="nucleotide sequence ID" value="NZ_JACHGY010000001.1"/>
</dbReference>
<evidence type="ECO:0000256" key="2">
    <source>
        <dbReference type="ARBA" id="ARBA00008520"/>
    </source>
</evidence>
<keyword evidence="3" id="KW-0762">Sugar transport</keyword>
<reference evidence="3 4" key="1">
    <citation type="submission" date="2020-08" db="EMBL/GenBank/DDBJ databases">
        <title>Genomic Encyclopedia of Type Strains, Phase IV (KMG-IV): sequencing the most valuable type-strain genomes for metagenomic binning, comparative biology and taxonomic classification.</title>
        <authorList>
            <person name="Goeker M."/>
        </authorList>
    </citation>
    <scope>NUCLEOTIDE SEQUENCE [LARGE SCALE GENOMIC DNA]</scope>
    <source>
        <strain evidence="3 4">DSM 103725</strain>
    </source>
</reference>
<dbReference type="InterPro" id="IPR006059">
    <property type="entry name" value="SBP"/>
</dbReference>
<dbReference type="PANTHER" id="PTHR43649:SF12">
    <property type="entry name" value="DIACETYLCHITOBIOSE BINDING PROTEIN DASA"/>
    <property type="match status" value="1"/>
</dbReference>
<dbReference type="Pfam" id="PF13416">
    <property type="entry name" value="SBP_bac_8"/>
    <property type="match status" value="1"/>
</dbReference>
<keyword evidence="3" id="KW-0813">Transport</keyword>
<organism evidence="3 4">
    <name type="scientific">Algisphaera agarilytica</name>
    <dbReference type="NCBI Taxonomy" id="1385975"/>
    <lineage>
        <taxon>Bacteria</taxon>
        <taxon>Pseudomonadati</taxon>
        <taxon>Planctomycetota</taxon>
        <taxon>Phycisphaerae</taxon>
        <taxon>Phycisphaerales</taxon>
        <taxon>Phycisphaeraceae</taxon>
        <taxon>Algisphaera</taxon>
    </lineage>
</organism>
<evidence type="ECO:0000313" key="4">
    <source>
        <dbReference type="Proteomes" id="UP000541810"/>
    </source>
</evidence>
<name>A0A7X0LJM5_9BACT</name>
<gene>
    <name evidence="3" type="ORF">HNQ40_001331</name>
</gene>
<evidence type="ECO:0000313" key="3">
    <source>
        <dbReference type="EMBL" id="MBB6429525.1"/>
    </source>
</evidence>
<keyword evidence="4" id="KW-1185">Reference proteome</keyword>
<proteinExistence type="inferred from homology"/>
<accession>A0A7X0LJM5</accession>
<dbReference type="PANTHER" id="PTHR43649">
    <property type="entry name" value="ARABINOSE-BINDING PROTEIN-RELATED"/>
    <property type="match status" value="1"/>
</dbReference>
<dbReference type="Gene3D" id="3.40.190.10">
    <property type="entry name" value="Periplasmic binding protein-like II"/>
    <property type="match status" value="1"/>
</dbReference>